<dbReference type="EMBL" id="CP019437">
    <property type="protein sequence ID" value="AQS48338.1"/>
    <property type="molecule type" value="Genomic_DNA"/>
</dbReference>
<dbReference type="Pfam" id="PF07310">
    <property type="entry name" value="PAS_5"/>
    <property type="match status" value="1"/>
</dbReference>
<proteinExistence type="predicted"/>
<evidence type="ECO:0000313" key="3">
    <source>
        <dbReference type="Proteomes" id="UP000185622"/>
    </source>
</evidence>
<evidence type="ECO:0008006" key="4">
    <source>
        <dbReference type="Google" id="ProtNLM"/>
    </source>
</evidence>
<name>A0ABM6IHS5_9RHOB</name>
<protein>
    <recommendedName>
        <fullName evidence="4">PAS domain-containing protein</fullName>
    </recommendedName>
</protein>
<evidence type="ECO:0000313" key="2">
    <source>
        <dbReference type="EMBL" id="AQS48338.1"/>
    </source>
</evidence>
<dbReference type="InterPro" id="IPR009922">
    <property type="entry name" value="DUF1457"/>
</dbReference>
<dbReference type="RefSeq" id="WP_075774903.1">
    <property type="nucleotide sequence ID" value="NZ_CP019437.1"/>
</dbReference>
<sequence length="260" mass="28205">MDRETDSNAASPASAKGRRVGNELHAYWEALLDGRPMPARADIDPRGIDRALQFAFILERVAPGMARFRLAGQHICGLMGMEVRGMPLTSLFAPEARKQIADLTEAVFARPAIAEAQLTSAAGLGKPELTGHLLMLPLTDDFEAVTRALGCFVAEPLRAPEAADGSLDAGRAPRRFTVSAARIKPLEMPPLRDPQPSPRPTGRRSPPAHSFEQPVPTAATSGFAESQTPYTPRPKSRAAHLAEMTPEERRAMFRVVRQEG</sequence>
<dbReference type="Proteomes" id="UP000185622">
    <property type="component" value="Chromosome"/>
</dbReference>
<reference evidence="2 3" key="1">
    <citation type="submission" date="2017-01" db="EMBL/GenBank/DDBJ databases">
        <title>The complete genome sequence of a sulfur-oxidizing marine bacterium Thioclava sp. 25B10_4T.</title>
        <authorList>
            <person name="Liu Y."/>
            <person name="Lai Q."/>
            <person name="Shao Z."/>
        </authorList>
    </citation>
    <scope>NUCLEOTIDE SEQUENCE [LARGE SCALE GENOMIC DNA]</scope>
    <source>
        <strain evidence="2 3">25B10_4</strain>
    </source>
</reference>
<gene>
    <name evidence="2" type="ORF">BMG03_11420</name>
</gene>
<accession>A0ABM6IHS5</accession>
<feature type="compositionally biased region" description="Pro residues" evidence="1">
    <location>
        <begin position="187"/>
        <end position="199"/>
    </location>
</feature>
<keyword evidence="3" id="KW-1185">Reference proteome</keyword>
<organism evidence="2 3">
    <name type="scientific">Thioclava nitratireducens</name>
    <dbReference type="NCBI Taxonomy" id="1915078"/>
    <lineage>
        <taxon>Bacteria</taxon>
        <taxon>Pseudomonadati</taxon>
        <taxon>Pseudomonadota</taxon>
        <taxon>Alphaproteobacteria</taxon>
        <taxon>Rhodobacterales</taxon>
        <taxon>Paracoccaceae</taxon>
        <taxon>Thioclava</taxon>
    </lineage>
</organism>
<feature type="compositionally biased region" description="Polar residues" evidence="1">
    <location>
        <begin position="218"/>
        <end position="230"/>
    </location>
</feature>
<evidence type="ECO:0000256" key="1">
    <source>
        <dbReference type="SAM" id="MobiDB-lite"/>
    </source>
</evidence>
<feature type="region of interest" description="Disordered" evidence="1">
    <location>
        <begin position="180"/>
        <end position="248"/>
    </location>
</feature>